<dbReference type="EMBL" id="JBHSDS010000008">
    <property type="protein sequence ID" value="MFC4359780.1"/>
    <property type="molecule type" value="Genomic_DNA"/>
</dbReference>
<sequence length="261" mass="28188">MSSEGVAEYSVSEEESDGVTTTQSDADAVTATRSEGERGEYERVNGEAVRPVTTSPTADGEQSTAGTDTSGGSDTLESVEREMSTPTPLSDDSVFEVLSNRRRRLLLHYLRRHDGTAVELSELSSQLAAWEQETTPEMISYADRKNVHTALYQFHLPKMEDAGFVDYDQRSGSVELTEAARDLEVSIGSTTDRKRVPERYLLPVSAVGLLLATASWLGVGAVTTLSGSAWAVLIAATFLAASVTVAYRTRSTDHSDSVDPL</sequence>
<feature type="compositionally biased region" description="Low complexity" evidence="1">
    <location>
        <begin position="63"/>
        <end position="75"/>
    </location>
</feature>
<evidence type="ECO:0000256" key="1">
    <source>
        <dbReference type="SAM" id="MobiDB-lite"/>
    </source>
</evidence>
<keyword evidence="2" id="KW-0812">Transmembrane</keyword>
<dbReference type="Pfam" id="PF24035">
    <property type="entry name" value="DUF7344"/>
    <property type="match status" value="1"/>
</dbReference>
<dbReference type="Proteomes" id="UP001595921">
    <property type="component" value="Unassembled WGS sequence"/>
</dbReference>
<feature type="compositionally biased region" description="Polar residues" evidence="1">
    <location>
        <begin position="52"/>
        <end position="62"/>
    </location>
</feature>
<accession>A0ABD5PFT8</accession>
<dbReference type="RefSeq" id="WP_267621295.1">
    <property type="nucleotide sequence ID" value="NZ_JAODIW010000006.1"/>
</dbReference>
<evidence type="ECO:0000313" key="5">
    <source>
        <dbReference type="Proteomes" id="UP001595921"/>
    </source>
</evidence>
<proteinExistence type="predicted"/>
<keyword evidence="2" id="KW-1133">Transmembrane helix</keyword>
<organism evidence="4 5">
    <name type="scientific">Halobium salinum</name>
    <dbReference type="NCBI Taxonomy" id="1364940"/>
    <lineage>
        <taxon>Archaea</taxon>
        <taxon>Methanobacteriati</taxon>
        <taxon>Methanobacteriota</taxon>
        <taxon>Stenosarchaea group</taxon>
        <taxon>Halobacteria</taxon>
        <taxon>Halobacteriales</taxon>
        <taxon>Haloferacaceae</taxon>
        <taxon>Halobium</taxon>
    </lineage>
</organism>
<gene>
    <name evidence="4" type="ORF">ACFO0N_17685</name>
</gene>
<dbReference type="InterPro" id="IPR055768">
    <property type="entry name" value="DUF7344"/>
</dbReference>
<protein>
    <recommendedName>
        <fullName evidence="3">DUF7344 domain-containing protein</fullName>
    </recommendedName>
</protein>
<feature type="transmembrane region" description="Helical" evidence="2">
    <location>
        <begin position="228"/>
        <end position="247"/>
    </location>
</feature>
<dbReference type="AlphaFoldDB" id="A0ABD5PFT8"/>
<name>A0ABD5PFT8_9EURY</name>
<keyword evidence="2" id="KW-0472">Membrane</keyword>
<evidence type="ECO:0000259" key="3">
    <source>
        <dbReference type="Pfam" id="PF24035"/>
    </source>
</evidence>
<keyword evidence="5" id="KW-1185">Reference proteome</keyword>
<evidence type="ECO:0000313" key="4">
    <source>
        <dbReference type="EMBL" id="MFC4359780.1"/>
    </source>
</evidence>
<dbReference type="InterPro" id="IPR036388">
    <property type="entry name" value="WH-like_DNA-bd_sf"/>
</dbReference>
<reference evidence="4 5" key="1">
    <citation type="journal article" date="2019" name="Int. J. Syst. Evol. Microbiol.">
        <title>The Global Catalogue of Microorganisms (GCM) 10K type strain sequencing project: providing services to taxonomists for standard genome sequencing and annotation.</title>
        <authorList>
            <consortium name="The Broad Institute Genomics Platform"/>
            <consortium name="The Broad Institute Genome Sequencing Center for Infectious Disease"/>
            <person name="Wu L."/>
            <person name="Ma J."/>
        </authorList>
    </citation>
    <scope>NUCLEOTIDE SEQUENCE [LARGE SCALE GENOMIC DNA]</scope>
    <source>
        <strain evidence="4 5">CGMCC 1.12553</strain>
    </source>
</reference>
<feature type="transmembrane region" description="Helical" evidence="2">
    <location>
        <begin position="200"/>
        <end position="222"/>
    </location>
</feature>
<feature type="region of interest" description="Disordered" evidence="1">
    <location>
        <begin position="1"/>
        <end position="91"/>
    </location>
</feature>
<feature type="compositionally biased region" description="Basic and acidic residues" evidence="1">
    <location>
        <begin position="34"/>
        <end position="45"/>
    </location>
</feature>
<evidence type="ECO:0000256" key="2">
    <source>
        <dbReference type="SAM" id="Phobius"/>
    </source>
</evidence>
<comment type="caution">
    <text evidence="4">The sequence shown here is derived from an EMBL/GenBank/DDBJ whole genome shotgun (WGS) entry which is preliminary data.</text>
</comment>
<feature type="domain" description="DUF7344" evidence="3">
    <location>
        <begin position="95"/>
        <end position="175"/>
    </location>
</feature>
<dbReference type="Gene3D" id="1.10.10.10">
    <property type="entry name" value="Winged helix-like DNA-binding domain superfamily/Winged helix DNA-binding domain"/>
    <property type="match status" value="1"/>
</dbReference>